<dbReference type="Proteomes" id="UP001501509">
    <property type="component" value="Unassembled WGS sequence"/>
</dbReference>
<evidence type="ECO:0000313" key="3">
    <source>
        <dbReference type="Proteomes" id="UP001501509"/>
    </source>
</evidence>
<proteinExistence type="predicted"/>
<organism evidence="2 3">
    <name type="scientific">Actinomadura fulvescens</name>
    <dbReference type="NCBI Taxonomy" id="46160"/>
    <lineage>
        <taxon>Bacteria</taxon>
        <taxon>Bacillati</taxon>
        <taxon>Actinomycetota</taxon>
        <taxon>Actinomycetes</taxon>
        <taxon>Streptosporangiales</taxon>
        <taxon>Thermomonosporaceae</taxon>
        <taxon>Actinomadura</taxon>
    </lineage>
</organism>
<sequence length="135" mass="14373">MSRRLVRNTFSISVATTALASAMTVVSPPVQSATELRFTSAMCVRDSVNRWRIHCEATWEGGADQVTGRWSNGLYSEIGPGESDPVARRTWATGYCTPSSSFPSLPNSIYTVKITLTDAGGVSLARSVLGGCPLG</sequence>
<keyword evidence="1" id="KW-0732">Signal</keyword>
<accession>A0ABP6CXS9</accession>
<dbReference type="RefSeq" id="WP_344547469.1">
    <property type="nucleotide sequence ID" value="NZ_BAAATD010000014.1"/>
</dbReference>
<keyword evidence="3" id="KW-1185">Reference proteome</keyword>
<evidence type="ECO:0000313" key="2">
    <source>
        <dbReference type="EMBL" id="GAA2628571.1"/>
    </source>
</evidence>
<feature type="signal peptide" evidence="1">
    <location>
        <begin position="1"/>
        <end position="20"/>
    </location>
</feature>
<protein>
    <recommendedName>
        <fullName evidence="4">Secreted protein</fullName>
    </recommendedName>
</protein>
<evidence type="ECO:0000256" key="1">
    <source>
        <dbReference type="SAM" id="SignalP"/>
    </source>
</evidence>
<reference evidence="3" key="1">
    <citation type="journal article" date="2019" name="Int. J. Syst. Evol. Microbiol.">
        <title>The Global Catalogue of Microorganisms (GCM) 10K type strain sequencing project: providing services to taxonomists for standard genome sequencing and annotation.</title>
        <authorList>
            <consortium name="The Broad Institute Genomics Platform"/>
            <consortium name="The Broad Institute Genome Sequencing Center for Infectious Disease"/>
            <person name="Wu L."/>
            <person name="Ma J."/>
        </authorList>
    </citation>
    <scope>NUCLEOTIDE SEQUENCE [LARGE SCALE GENOMIC DNA]</scope>
    <source>
        <strain evidence="3">JCM 6833</strain>
    </source>
</reference>
<dbReference type="EMBL" id="BAAATD010000014">
    <property type="protein sequence ID" value="GAA2628571.1"/>
    <property type="molecule type" value="Genomic_DNA"/>
</dbReference>
<feature type="chain" id="PRO_5046379262" description="Secreted protein" evidence="1">
    <location>
        <begin position="21"/>
        <end position="135"/>
    </location>
</feature>
<gene>
    <name evidence="2" type="ORF">GCM10010411_77350</name>
</gene>
<evidence type="ECO:0008006" key="4">
    <source>
        <dbReference type="Google" id="ProtNLM"/>
    </source>
</evidence>
<comment type="caution">
    <text evidence="2">The sequence shown here is derived from an EMBL/GenBank/DDBJ whole genome shotgun (WGS) entry which is preliminary data.</text>
</comment>
<name>A0ABP6CXS9_9ACTN</name>